<feature type="coiled-coil region" evidence="3">
    <location>
        <begin position="158"/>
        <end position="185"/>
    </location>
</feature>
<dbReference type="InterPro" id="IPR018612">
    <property type="entry name" value="NSRP1_N"/>
</dbReference>
<evidence type="ECO:0000256" key="1">
    <source>
        <dbReference type="ARBA" id="ARBA00010126"/>
    </source>
</evidence>
<gene>
    <name evidence="6" type="ORF">Cfor_10936</name>
</gene>
<dbReference type="OrthoDB" id="446635at2759"/>
<feature type="domain" description="Nuclear speckle splicing regulatory protein 1 N-terminal" evidence="5">
    <location>
        <begin position="112"/>
        <end position="226"/>
    </location>
</feature>
<sequence>MVTFFATYMCAYCTNFVALTKCHVQQLIAFLANYQVTVALSIVRQPFKLALADYDEYGLLVPKKVNQGGLQPRLAVFGDVSDSDNEEGADWVKKAVRQEYEKGVQKKQTKFEMQRALEQDPTVYQYDEIYDKMEQKKIETKAIQKDPEKKSRYIQSLMKQAERRKREQERRLEREIQKEREAEGEEFKDKEEFITLAYRKKLEEFKKLDEEERRQDQIDAVTDVSRQKDLTGFYRHLYKQTVGQEDSEDSFKIKEKEEEKEVDEDKSTVTDTSGIAGTSKSVNKEQSERKTARHYRKRRNSSSESEKDENKKAKFNTNIDADSDFTGHSSGSDSSDNEEGKNKKQEKENTAGKGSNPEVLTSGSEEGEIKETDCAKIDSDREGDSKLTKEIANEDGKFKHDESERKEEGKNMADEKEVDKENISTKPEPEKRSIWEKRTVGAMFEAALARYFARKAAKSAG</sequence>
<dbReference type="PANTHER" id="PTHR31938">
    <property type="entry name" value="NUCLEAR SPECKLE SPLICING REGULATORY PROTEIN 1"/>
    <property type="match status" value="1"/>
</dbReference>
<evidence type="ECO:0000256" key="3">
    <source>
        <dbReference type="SAM" id="Coils"/>
    </source>
</evidence>
<dbReference type="GO" id="GO:0000381">
    <property type="term" value="P:regulation of alternative mRNA splicing, via spliceosome"/>
    <property type="evidence" value="ECO:0007669"/>
    <property type="project" value="InterPro"/>
</dbReference>
<evidence type="ECO:0000313" key="7">
    <source>
        <dbReference type="Proteomes" id="UP000502823"/>
    </source>
</evidence>
<reference evidence="7" key="1">
    <citation type="submission" date="2020-01" db="EMBL/GenBank/DDBJ databases">
        <title>Draft genome sequence of the Termite Coptotermes fromosanus.</title>
        <authorList>
            <person name="Itakura S."/>
            <person name="Yosikawa Y."/>
            <person name="Umezawa K."/>
        </authorList>
    </citation>
    <scope>NUCLEOTIDE SEQUENCE [LARGE SCALE GENOMIC DNA]</scope>
</reference>
<dbReference type="EMBL" id="BLKM01000687">
    <property type="protein sequence ID" value="GFG37241.1"/>
    <property type="molecule type" value="Genomic_DNA"/>
</dbReference>
<protein>
    <recommendedName>
        <fullName evidence="5">Nuclear speckle splicing regulatory protein 1 N-terminal domain-containing protein</fullName>
    </recommendedName>
</protein>
<feature type="compositionally biased region" description="Basic residues" evidence="4">
    <location>
        <begin position="291"/>
        <end position="300"/>
    </location>
</feature>
<dbReference type="Proteomes" id="UP000502823">
    <property type="component" value="Unassembled WGS sequence"/>
</dbReference>
<dbReference type="Pfam" id="PF09745">
    <property type="entry name" value="NSRP1_N"/>
    <property type="match status" value="1"/>
</dbReference>
<evidence type="ECO:0000256" key="2">
    <source>
        <dbReference type="ARBA" id="ARBA00023054"/>
    </source>
</evidence>
<comment type="caution">
    <text evidence="6">The sequence shown here is derived from an EMBL/GenBank/DDBJ whole genome shotgun (WGS) entry which is preliminary data.</text>
</comment>
<comment type="similarity">
    <text evidence="1">Belongs to the NSRP1 family.</text>
</comment>
<dbReference type="InParanoid" id="A0A6L2PXA6"/>
<keyword evidence="2 3" id="KW-0175">Coiled coil</keyword>
<name>A0A6L2PXA6_COPFO</name>
<dbReference type="AlphaFoldDB" id="A0A6L2PXA6"/>
<dbReference type="InterPro" id="IPR042816">
    <property type="entry name" value="Nsrp1"/>
</dbReference>
<dbReference type="PANTHER" id="PTHR31938:SF4">
    <property type="entry name" value="NUCLEAR SPECKLE SPLICING REGULATORY PROTEIN 1"/>
    <property type="match status" value="1"/>
</dbReference>
<evidence type="ECO:0000256" key="4">
    <source>
        <dbReference type="SAM" id="MobiDB-lite"/>
    </source>
</evidence>
<feature type="compositionally biased region" description="Basic and acidic residues" evidence="4">
    <location>
        <begin position="338"/>
        <end position="350"/>
    </location>
</feature>
<keyword evidence="7" id="KW-1185">Reference proteome</keyword>
<feature type="compositionally biased region" description="Low complexity" evidence="4">
    <location>
        <begin position="324"/>
        <end position="334"/>
    </location>
</feature>
<organism evidence="6 7">
    <name type="scientific">Coptotermes formosanus</name>
    <name type="common">Formosan subterranean termite</name>
    <dbReference type="NCBI Taxonomy" id="36987"/>
    <lineage>
        <taxon>Eukaryota</taxon>
        <taxon>Metazoa</taxon>
        <taxon>Ecdysozoa</taxon>
        <taxon>Arthropoda</taxon>
        <taxon>Hexapoda</taxon>
        <taxon>Insecta</taxon>
        <taxon>Pterygota</taxon>
        <taxon>Neoptera</taxon>
        <taxon>Polyneoptera</taxon>
        <taxon>Dictyoptera</taxon>
        <taxon>Blattodea</taxon>
        <taxon>Blattoidea</taxon>
        <taxon>Termitoidae</taxon>
        <taxon>Rhinotermitidae</taxon>
        <taxon>Coptotermes</taxon>
    </lineage>
</organism>
<feature type="compositionally biased region" description="Basic and acidic residues" evidence="4">
    <location>
        <begin position="249"/>
        <end position="268"/>
    </location>
</feature>
<feature type="compositionally biased region" description="Polar residues" evidence="4">
    <location>
        <begin position="269"/>
        <end position="281"/>
    </location>
</feature>
<feature type="region of interest" description="Disordered" evidence="4">
    <location>
        <begin position="236"/>
        <end position="434"/>
    </location>
</feature>
<evidence type="ECO:0000313" key="6">
    <source>
        <dbReference type="EMBL" id="GFG37241.1"/>
    </source>
</evidence>
<evidence type="ECO:0000259" key="5">
    <source>
        <dbReference type="Pfam" id="PF09745"/>
    </source>
</evidence>
<proteinExistence type="inferred from homology"/>
<accession>A0A6L2PXA6</accession>
<feature type="compositionally biased region" description="Basic and acidic residues" evidence="4">
    <location>
        <begin position="367"/>
        <end position="434"/>
    </location>
</feature>